<proteinExistence type="predicted"/>
<evidence type="ECO:0000313" key="2">
    <source>
        <dbReference type="Proteomes" id="UP001500403"/>
    </source>
</evidence>
<evidence type="ECO:0000313" key="1">
    <source>
        <dbReference type="EMBL" id="GAA2954974.1"/>
    </source>
</evidence>
<dbReference type="InterPro" id="IPR006311">
    <property type="entry name" value="TAT_signal"/>
</dbReference>
<gene>
    <name evidence="1" type="ORF">GCM10010446_45010</name>
</gene>
<sequence length="190" mass="19645">MSIFHERREFPGLTGAAAGVLALTGCGAGSGGPAVDDKGEPRRGGQFRALFTGGGERETTDPHAEALAIEMTRTKALLDRLVDLDATVAPVPRPVRKRGSNGDAAVWRFTLCEALFHDGKPLTPEGALFAFGRVPALLGTLGTAVVSSRCADPAGPVGTGACAPKSFRAGRAFVAEPFDDHWDGGVTSTS</sequence>
<dbReference type="Proteomes" id="UP001500403">
    <property type="component" value="Unassembled WGS sequence"/>
</dbReference>
<organism evidence="1 2">
    <name type="scientific">Streptomyces enissocaesilis</name>
    <dbReference type="NCBI Taxonomy" id="332589"/>
    <lineage>
        <taxon>Bacteria</taxon>
        <taxon>Bacillati</taxon>
        <taxon>Actinomycetota</taxon>
        <taxon>Actinomycetes</taxon>
        <taxon>Kitasatosporales</taxon>
        <taxon>Streptomycetaceae</taxon>
        <taxon>Streptomyces</taxon>
        <taxon>Streptomyces rochei group</taxon>
    </lineage>
</organism>
<dbReference type="RefSeq" id="WP_344497348.1">
    <property type="nucleotide sequence ID" value="NZ_BAAAUD010000044.1"/>
</dbReference>
<dbReference type="PROSITE" id="PS51318">
    <property type="entry name" value="TAT"/>
    <property type="match status" value="1"/>
</dbReference>
<keyword evidence="2" id="KW-1185">Reference proteome</keyword>
<dbReference type="Gene3D" id="3.90.76.10">
    <property type="entry name" value="Dipeptide-binding Protein, Domain 1"/>
    <property type="match status" value="1"/>
</dbReference>
<dbReference type="PROSITE" id="PS51257">
    <property type="entry name" value="PROKAR_LIPOPROTEIN"/>
    <property type="match status" value="1"/>
</dbReference>
<comment type="caution">
    <text evidence="1">The sequence shown here is derived from an EMBL/GenBank/DDBJ whole genome shotgun (WGS) entry which is preliminary data.</text>
</comment>
<protein>
    <submittedName>
        <fullName evidence="1">Uncharacterized protein</fullName>
    </submittedName>
</protein>
<reference evidence="2" key="1">
    <citation type="journal article" date="2019" name="Int. J. Syst. Evol. Microbiol.">
        <title>The Global Catalogue of Microorganisms (GCM) 10K type strain sequencing project: providing services to taxonomists for standard genome sequencing and annotation.</title>
        <authorList>
            <consortium name="The Broad Institute Genomics Platform"/>
            <consortium name="The Broad Institute Genome Sequencing Center for Infectious Disease"/>
            <person name="Wu L."/>
            <person name="Ma J."/>
        </authorList>
    </citation>
    <scope>NUCLEOTIDE SEQUENCE [LARGE SCALE GENOMIC DNA]</scope>
    <source>
        <strain evidence="2">JCM 9088</strain>
    </source>
</reference>
<dbReference type="EMBL" id="BAAAUD010000044">
    <property type="protein sequence ID" value="GAA2954974.1"/>
    <property type="molecule type" value="Genomic_DNA"/>
</dbReference>
<accession>A0ABP6K1R1</accession>
<dbReference type="SUPFAM" id="SSF53850">
    <property type="entry name" value="Periplasmic binding protein-like II"/>
    <property type="match status" value="1"/>
</dbReference>
<name>A0ABP6K1R1_9ACTN</name>